<evidence type="ECO:0000313" key="2">
    <source>
        <dbReference type="EnsemblPlants" id="AET3Gv20515200.23"/>
    </source>
</evidence>
<protein>
    <submittedName>
        <fullName evidence="2">Uncharacterized protein</fullName>
    </submittedName>
</protein>
<dbReference type="PANTHER" id="PTHR46774">
    <property type="entry name" value="CHROMATIN MODIFICATION-RELATED PROTEIN EAF1 A-RELATED"/>
    <property type="match status" value="1"/>
</dbReference>
<reference evidence="3" key="1">
    <citation type="journal article" date="2014" name="Science">
        <title>Ancient hybridizations among the ancestral genomes of bread wheat.</title>
        <authorList>
            <consortium name="International Wheat Genome Sequencing Consortium,"/>
            <person name="Marcussen T."/>
            <person name="Sandve S.R."/>
            <person name="Heier L."/>
            <person name="Spannagl M."/>
            <person name="Pfeifer M."/>
            <person name="Jakobsen K.S."/>
            <person name="Wulff B.B."/>
            <person name="Steuernagel B."/>
            <person name="Mayer K.F."/>
            <person name="Olsen O.A."/>
        </authorList>
    </citation>
    <scope>NUCLEOTIDE SEQUENCE [LARGE SCALE GENOMIC DNA]</scope>
    <source>
        <strain evidence="3">cv. AL8/78</strain>
    </source>
</reference>
<reference evidence="2" key="4">
    <citation type="submission" date="2019-03" db="UniProtKB">
        <authorList>
            <consortium name="EnsemblPlants"/>
        </authorList>
    </citation>
    <scope>IDENTIFICATION</scope>
</reference>
<feature type="region of interest" description="Disordered" evidence="1">
    <location>
        <begin position="76"/>
        <end position="185"/>
    </location>
</feature>
<dbReference type="Gramene" id="AET3Gv20515200.23">
    <property type="protein sequence ID" value="AET3Gv20515200.23"/>
    <property type="gene ID" value="AET3Gv20515200"/>
</dbReference>
<sequence length="321" mass="35701">FQTNLFYEVAPGAMHTYRESVGCISVYNKKFVNTEHKEDYEPSTCDYVPDVHRENAYEDDEAEAYTYLLPETYDGGLASKSSHKKKQQQRMNGRRPYDNGVDLPYDPCSESKPGNHPFLSNSKRPPDFLSIPTKRIRTAARQRVASPFSAGVAGTPQFTSKTDASSGDTNSCQDDQSSLQGGFVPRKNADIESTVDFDRQFIYDGSEVSTKSKKKKKPKHPGYKAPQSVTESYTLMSGKKDYLKKRQEANQFDSNGNIVVNGQHASKKSKLLHQAPDISLEALTPVGPLASPAASQMSNMVNPTKIIKIITNRDRGRKSKA</sequence>
<name>A0A453EYK2_AEGTS</name>
<proteinExistence type="predicted"/>
<evidence type="ECO:0000256" key="1">
    <source>
        <dbReference type="SAM" id="MobiDB-lite"/>
    </source>
</evidence>
<feature type="compositionally biased region" description="Polar residues" evidence="1">
    <location>
        <begin position="156"/>
        <end position="180"/>
    </location>
</feature>
<dbReference type="GO" id="GO:0035267">
    <property type="term" value="C:NuA4 histone acetyltransferase complex"/>
    <property type="evidence" value="ECO:0007669"/>
    <property type="project" value="InterPro"/>
</dbReference>
<feature type="compositionally biased region" description="Basic residues" evidence="1">
    <location>
        <begin position="211"/>
        <end position="222"/>
    </location>
</feature>
<evidence type="ECO:0000313" key="3">
    <source>
        <dbReference type="Proteomes" id="UP000015105"/>
    </source>
</evidence>
<keyword evidence="3" id="KW-1185">Reference proteome</keyword>
<dbReference type="PANTHER" id="PTHR46774:SF3">
    <property type="entry name" value="CHROMATIN MODIFICATION-RELATED PROTEIN EAF1 A-RELATED"/>
    <property type="match status" value="1"/>
</dbReference>
<accession>A0A453EYK2</accession>
<dbReference type="InterPro" id="IPR044798">
    <property type="entry name" value="EAF1A/B"/>
</dbReference>
<reference evidence="2" key="5">
    <citation type="journal article" date="2021" name="G3 (Bethesda)">
        <title>Aegilops tauschii genome assembly Aet v5.0 features greater sequence contiguity and improved annotation.</title>
        <authorList>
            <person name="Wang L."/>
            <person name="Zhu T."/>
            <person name="Rodriguez J.C."/>
            <person name="Deal K.R."/>
            <person name="Dubcovsky J."/>
            <person name="McGuire P.E."/>
            <person name="Lux T."/>
            <person name="Spannagl M."/>
            <person name="Mayer K.F.X."/>
            <person name="Baldrich P."/>
            <person name="Meyers B.C."/>
            <person name="Huo N."/>
            <person name="Gu Y.Q."/>
            <person name="Zhou H."/>
            <person name="Devos K.M."/>
            <person name="Bennetzen J.L."/>
            <person name="Unver T."/>
            <person name="Budak H."/>
            <person name="Gulick P.J."/>
            <person name="Galiba G."/>
            <person name="Kalapos B."/>
            <person name="Nelson D.R."/>
            <person name="Li P."/>
            <person name="You F.M."/>
            <person name="Luo M.C."/>
            <person name="Dvorak J."/>
        </authorList>
    </citation>
    <scope>NUCLEOTIDE SEQUENCE [LARGE SCALE GENOMIC DNA]</scope>
    <source>
        <strain evidence="2">cv. AL8/78</strain>
    </source>
</reference>
<dbReference type="EnsemblPlants" id="AET3Gv20515200.23">
    <property type="protein sequence ID" value="AET3Gv20515200.23"/>
    <property type="gene ID" value="AET3Gv20515200"/>
</dbReference>
<reference evidence="2" key="3">
    <citation type="journal article" date="2017" name="Nature">
        <title>Genome sequence of the progenitor of the wheat D genome Aegilops tauschii.</title>
        <authorList>
            <person name="Luo M.C."/>
            <person name="Gu Y.Q."/>
            <person name="Puiu D."/>
            <person name="Wang H."/>
            <person name="Twardziok S.O."/>
            <person name="Deal K.R."/>
            <person name="Huo N."/>
            <person name="Zhu T."/>
            <person name="Wang L."/>
            <person name="Wang Y."/>
            <person name="McGuire P.E."/>
            <person name="Liu S."/>
            <person name="Long H."/>
            <person name="Ramasamy R.K."/>
            <person name="Rodriguez J.C."/>
            <person name="Van S.L."/>
            <person name="Yuan L."/>
            <person name="Wang Z."/>
            <person name="Xia Z."/>
            <person name="Xiao L."/>
            <person name="Anderson O.D."/>
            <person name="Ouyang S."/>
            <person name="Liang Y."/>
            <person name="Zimin A.V."/>
            <person name="Pertea G."/>
            <person name="Qi P."/>
            <person name="Bennetzen J.L."/>
            <person name="Dai X."/>
            <person name="Dawson M.W."/>
            <person name="Muller H.G."/>
            <person name="Kugler K."/>
            <person name="Rivarola-Duarte L."/>
            <person name="Spannagl M."/>
            <person name="Mayer K.F.X."/>
            <person name="Lu F.H."/>
            <person name="Bevan M.W."/>
            <person name="Leroy P."/>
            <person name="Li P."/>
            <person name="You F.M."/>
            <person name="Sun Q."/>
            <person name="Liu Z."/>
            <person name="Lyons E."/>
            <person name="Wicker T."/>
            <person name="Salzberg S.L."/>
            <person name="Devos K.M."/>
            <person name="Dvorak J."/>
        </authorList>
    </citation>
    <scope>NUCLEOTIDE SEQUENCE [LARGE SCALE GENOMIC DNA]</scope>
    <source>
        <strain evidence="2">cv. AL8/78</strain>
    </source>
</reference>
<feature type="region of interest" description="Disordered" evidence="1">
    <location>
        <begin position="208"/>
        <end position="227"/>
    </location>
</feature>
<reference evidence="3" key="2">
    <citation type="journal article" date="2017" name="Nat. Plants">
        <title>The Aegilops tauschii genome reveals multiple impacts of transposons.</title>
        <authorList>
            <person name="Zhao G."/>
            <person name="Zou C."/>
            <person name="Li K."/>
            <person name="Wang K."/>
            <person name="Li T."/>
            <person name="Gao L."/>
            <person name="Zhang X."/>
            <person name="Wang H."/>
            <person name="Yang Z."/>
            <person name="Liu X."/>
            <person name="Jiang W."/>
            <person name="Mao L."/>
            <person name="Kong X."/>
            <person name="Jiao Y."/>
            <person name="Jia J."/>
        </authorList>
    </citation>
    <scope>NUCLEOTIDE SEQUENCE [LARGE SCALE GENOMIC DNA]</scope>
    <source>
        <strain evidence="3">cv. AL8/78</strain>
    </source>
</reference>
<dbReference type="AlphaFoldDB" id="A0A453EYK2"/>
<organism evidence="2 3">
    <name type="scientific">Aegilops tauschii subsp. strangulata</name>
    <name type="common">Goatgrass</name>
    <dbReference type="NCBI Taxonomy" id="200361"/>
    <lineage>
        <taxon>Eukaryota</taxon>
        <taxon>Viridiplantae</taxon>
        <taxon>Streptophyta</taxon>
        <taxon>Embryophyta</taxon>
        <taxon>Tracheophyta</taxon>
        <taxon>Spermatophyta</taxon>
        <taxon>Magnoliopsida</taxon>
        <taxon>Liliopsida</taxon>
        <taxon>Poales</taxon>
        <taxon>Poaceae</taxon>
        <taxon>BOP clade</taxon>
        <taxon>Pooideae</taxon>
        <taxon>Triticodae</taxon>
        <taxon>Triticeae</taxon>
        <taxon>Triticinae</taxon>
        <taxon>Aegilops</taxon>
    </lineage>
</organism>
<dbReference type="Proteomes" id="UP000015105">
    <property type="component" value="Chromosome 3D"/>
</dbReference>